<dbReference type="InterPro" id="IPR050194">
    <property type="entry name" value="Glycosyltransferase_grp1"/>
</dbReference>
<comment type="caution">
    <text evidence="3">The sequence shown here is derived from an EMBL/GenBank/DDBJ whole genome shotgun (WGS) entry which is preliminary data.</text>
</comment>
<dbReference type="InterPro" id="IPR001296">
    <property type="entry name" value="Glyco_trans_1"/>
</dbReference>
<proteinExistence type="predicted"/>
<reference evidence="4" key="1">
    <citation type="journal article" date="2019" name="Int. J. Syst. Evol. Microbiol.">
        <title>The Global Catalogue of Microorganisms (GCM) 10K type strain sequencing project: providing services to taxonomists for standard genome sequencing and annotation.</title>
        <authorList>
            <consortium name="The Broad Institute Genomics Platform"/>
            <consortium name="The Broad Institute Genome Sequencing Center for Infectious Disease"/>
            <person name="Wu L."/>
            <person name="Ma J."/>
        </authorList>
    </citation>
    <scope>NUCLEOTIDE SEQUENCE [LARGE SCALE GENOMIC DNA]</scope>
    <source>
        <strain evidence="4">KCTC 42217</strain>
    </source>
</reference>
<keyword evidence="4" id="KW-1185">Reference proteome</keyword>
<dbReference type="Pfam" id="PF00534">
    <property type="entry name" value="Glycos_transf_1"/>
    <property type="match status" value="1"/>
</dbReference>
<dbReference type="Gene3D" id="3.40.50.2000">
    <property type="entry name" value="Glycogen Phosphorylase B"/>
    <property type="match status" value="2"/>
</dbReference>
<gene>
    <name evidence="3" type="ORF">ACFSJU_15225</name>
</gene>
<accession>A0ABW4ZP33</accession>
<name>A0ABW4ZP33_9SPHI</name>
<feature type="domain" description="Glycosyltransferase subfamily 4-like N-terminal" evidence="2">
    <location>
        <begin position="18"/>
        <end position="132"/>
    </location>
</feature>
<evidence type="ECO:0000313" key="4">
    <source>
        <dbReference type="Proteomes" id="UP001597387"/>
    </source>
</evidence>
<dbReference type="Pfam" id="PF13439">
    <property type="entry name" value="Glyco_transf_4"/>
    <property type="match status" value="1"/>
</dbReference>
<dbReference type="InterPro" id="IPR028098">
    <property type="entry name" value="Glyco_trans_4-like_N"/>
</dbReference>
<evidence type="ECO:0000313" key="3">
    <source>
        <dbReference type="EMBL" id="MFD2163758.1"/>
    </source>
</evidence>
<evidence type="ECO:0000259" key="2">
    <source>
        <dbReference type="Pfam" id="PF13439"/>
    </source>
</evidence>
<evidence type="ECO:0000259" key="1">
    <source>
        <dbReference type="Pfam" id="PF00534"/>
    </source>
</evidence>
<protein>
    <submittedName>
        <fullName evidence="3">Glycosyltransferase family 4 protein</fullName>
    </submittedName>
</protein>
<dbReference type="SUPFAM" id="SSF53756">
    <property type="entry name" value="UDP-Glycosyltransferase/glycogen phosphorylase"/>
    <property type="match status" value="1"/>
</dbReference>
<dbReference type="PANTHER" id="PTHR45947:SF3">
    <property type="entry name" value="SULFOQUINOVOSYL TRANSFERASE SQD2"/>
    <property type="match status" value="1"/>
</dbReference>
<dbReference type="PANTHER" id="PTHR45947">
    <property type="entry name" value="SULFOQUINOVOSYL TRANSFERASE SQD2"/>
    <property type="match status" value="1"/>
</dbReference>
<dbReference type="EMBL" id="JBHUHZ010000002">
    <property type="protein sequence ID" value="MFD2163758.1"/>
    <property type="molecule type" value="Genomic_DNA"/>
</dbReference>
<organism evidence="3 4">
    <name type="scientific">Paradesertivirga mongoliensis</name>
    <dbReference type="NCBI Taxonomy" id="2100740"/>
    <lineage>
        <taxon>Bacteria</taxon>
        <taxon>Pseudomonadati</taxon>
        <taxon>Bacteroidota</taxon>
        <taxon>Sphingobacteriia</taxon>
        <taxon>Sphingobacteriales</taxon>
        <taxon>Sphingobacteriaceae</taxon>
        <taxon>Paradesertivirga</taxon>
    </lineage>
</organism>
<dbReference type="CDD" id="cd03802">
    <property type="entry name" value="GT4_AviGT4-like"/>
    <property type="match status" value="1"/>
</dbReference>
<sequence>MRIAQIAPLYEAVPPKLYGGTERVVHYLTEQLVKQEHEVTLFASGDSHTGARLIKSVESGLRLKADCIDPLAYHIVQMQDVIDCAHEFDILHFHTDYLHFPFTKNLGIPIVTTLHGRLDIPDLQPIYNKFRSQPVISISKSQQKPLPQANWMGTVYHGLPEGLHKPGNGNGGYLAFVGRISPEKGIAQAIEIAITSQIPLKIAAKIDNADREYYEASIKHLLKHPLIEFCGEINEEQKTDFMGNALALLFPINWAEPFGMVMIEAMACGTPVIAFDAGSVPEIIDDKQSGFIVSSVKEAVTAISKLSQLSRSKVRELFEERFTASRMANNYLGIYNSVINNHQSGKAQSFNIKLQHPDLLAFSGKEN</sequence>
<feature type="domain" description="Glycosyl transferase family 1" evidence="1">
    <location>
        <begin position="170"/>
        <end position="310"/>
    </location>
</feature>
<dbReference type="RefSeq" id="WP_255900284.1">
    <property type="nucleotide sequence ID" value="NZ_JAFMZO010000002.1"/>
</dbReference>
<dbReference type="Proteomes" id="UP001597387">
    <property type="component" value="Unassembled WGS sequence"/>
</dbReference>